<proteinExistence type="predicted"/>
<sequence length="48" mass="5149">MLDGVNAEGGDNLFAGSSQPELFGVLPKETNSRSPVLKSISFTFFKTN</sequence>
<accession>A0A3B1E8I0</accession>
<protein>
    <submittedName>
        <fullName evidence="1">Uncharacterized protein</fullName>
    </submittedName>
</protein>
<evidence type="ECO:0000313" key="1">
    <source>
        <dbReference type="EMBL" id="VAX41387.1"/>
    </source>
</evidence>
<gene>
    <name evidence="1" type="ORF">MNBD_PLANCTO02-2187</name>
</gene>
<dbReference type="EMBL" id="UOGL01000537">
    <property type="protein sequence ID" value="VAX41387.1"/>
    <property type="molecule type" value="Genomic_DNA"/>
</dbReference>
<name>A0A3B1E8I0_9ZZZZ</name>
<organism evidence="1">
    <name type="scientific">hydrothermal vent metagenome</name>
    <dbReference type="NCBI Taxonomy" id="652676"/>
    <lineage>
        <taxon>unclassified sequences</taxon>
        <taxon>metagenomes</taxon>
        <taxon>ecological metagenomes</taxon>
    </lineage>
</organism>
<reference evidence="1" key="1">
    <citation type="submission" date="2018-06" db="EMBL/GenBank/DDBJ databases">
        <authorList>
            <person name="Zhirakovskaya E."/>
        </authorList>
    </citation>
    <scope>NUCLEOTIDE SEQUENCE</scope>
</reference>
<dbReference type="AlphaFoldDB" id="A0A3B1E8I0"/>